<dbReference type="InterPro" id="IPR053173">
    <property type="entry name" value="SAM-binding_MTase"/>
</dbReference>
<gene>
    <name evidence="3" type="ORF">PMH09_18825</name>
</gene>
<dbReference type="InterPro" id="IPR036390">
    <property type="entry name" value="WH_DNA-bd_sf"/>
</dbReference>
<proteinExistence type="predicted"/>
<protein>
    <submittedName>
        <fullName evidence="3">Class I SAM-dependent methyltransferase</fullName>
    </submittedName>
</protein>
<dbReference type="Gene3D" id="1.10.10.10">
    <property type="entry name" value="Winged helix-like DNA-binding domain superfamily/Winged helix DNA-binding domain"/>
    <property type="match status" value="1"/>
</dbReference>
<reference evidence="3 4" key="1">
    <citation type="submission" date="2023-01" db="EMBL/GenBank/DDBJ databases">
        <title>Novel diversity within Roseofilum (Cyanobacteria; Desertifilaceae) from marine benthic mats with descriptions of four novel species.</title>
        <authorList>
            <person name="Wang Y."/>
            <person name="Berthold D.E."/>
            <person name="Hu J."/>
            <person name="Lefler F.W."/>
            <person name="Laughinghouse H.D. IV."/>
        </authorList>
    </citation>
    <scope>NUCLEOTIDE SEQUENCE [LARGE SCALE GENOMIC DNA]</scope>
    <source>
        <strain evidence="3 4">BLCC-M143</strain>
    </source>
</reference>
<evidence type="ECO:0000259" key="2">
    <source>
        <dbReference type="Pfam" id="PF21320"/>
    </source>
</evidence>
<sequence>MNLNPQKLDNLLNQIVGDIGSALSVPLVRLGNSLGLYQTLRDRGPITSKQLAEATGLAERYLREWLAAQAAANYIMYHPETETFALSPEQAAVLADENSPAYMTPAFDCAAAAFENQTPVQQAFQTGEGVAWNQQAPCLACAVAKFFRPGYQHNLVQHWLPAFDGVVEKLERGAKVADVGCGHGLSTLIMAQAFPNSEFIGFDFHDASIDAAREHARSHHVENLRFETAVAKEISGTYDLVTLFDCLHDFGDPIGTLARIRQSLAPDGTCAIIEPAAGDRLEDNFNPVGRLYYSSSTMICVPTSLAQEVGAALGAQAGEQRLREVAMAGGFNSFRCVTKTPFNLVLEARL</sequence>
<evidence type="ECO:0000313" key="3">
    <source>
        <dbReference type="EMBL" id="MDJ1185246.1"/>
    </source>
</evidence>
<dbReference type="RefSeq" id="WP_283759891.1">
    <property type="nucleotide sequence ID" value="NZ_JAQOSQ010000029.1"/>
</dbReference>
<keyword evidence="3" id="KW-0489">Methyltransferase</keyword>
<evidence type="ECO:0000259" key="1">
    <source>
        <dbReference type="Pfam" id="PF13847"/>
    </source>
</evidence>
<dbReference type="PANTHER" id="PTHR45128">
    <property type="entry name" value="METHYLTRANSFERASE TYPE 11"/>
    <property type="match status" value="1"/>
</dbReference>
<dbReference type="GO" id="GO:0008168">
    <property type="term" value="F:methyltransferase activity"/>
    <property type="evidence" value="ECO:0007669"/>
    <property type="project" value="UniProtKB-KW"/>
</dbReference>
<dbReference type="InterPro" id="IPR048711">
    <property type="entry name" value="WHD_Rv2258c"/>
</dbReference>
<accession>A0ABT7C1B9</accession>
<organism evidence="3 4">
    <name type="scientific">Roseofilum casamattae BLCC-M143</name>
    <dbReference type="NCBI Taxonomy" id="3022442"/>
    <lineage>
        <taxon>Bacteria</taxon>
        <taxon>Bacillati</taxon>
        <taxon>Cyanobacteriota</taxon>
        <taxon>Cyanophyceae</taxon>
        <taxon>Desertifilales</taxon>
        <taxon>Desertifilaceae</taxon>
        <taxon>Roseofilum</taxon>
        <taxon>Roseofilum casamattae</taxon>
    </lineage>
</organism>
<dbReference type="PANTHER" id="PTHR45128:SF2">
    <property type="entry name" value="METHYLTRANSFERASE DOMAIN-CONTAINING PROTEIN"/>
    <property type="match status" value="1"/>
</dbReference>
<dbReference type="SUPFAM" id="SSF46785">
    <property type="entry name" value="Winged helix' DNA-binding domain"/>
    <property type="match status" value="1"/>
</dbReference>
<dbReference type="SUPFAM" id="SSF53335">
    <property type="entry name" value="S-adenosyl-L-methionine-dependent methyltransferases"/>
    <property type="match status" value="1"/>
</dbReference>
<keyword evidence="3" id="KW-0808">Transferase</keyword>
<dbReference type="CDD" id="cd02440">
    <property type="entry name" value="AdoMet_MTases"/>
    <property type="match status" value="1"/>
</dbReference>
<dbReference type="Proteomes" id="UP001232992">
    <property type="component" value="Unassembled WGS sequence"/>
</dbReference>
<dbReference type="EMBL" id="JAQOSQ010000029">
    <property type="protein sequence ID" value="MDJ1185246.1"/>
    <property type="molecule type" value="Genomic_DNA"/>
</dbReference>
<feature type="domain" description="S-adenosylmethionine-dependent methyltransferase Rv2258c-like winged HTH" evidence="2">
    <location>
        <begin position="27"/>
        <end position="95"/>
    </location>
</feature>
<dbReference type="Gene3D" id="3.40.50.150">
    <property type="entry name" value="Vaccinia Virus protein VP39"/>
    <property type="match status" value="1"/>
</dbReference>
<feature type="domain" description="Methyltransferase" evidence="1">
    <location>
        <begin position="171"/>
        <end position="284"/>
    </location>
</feature>
<dbReference type="Pfam" id="PF13847">
    <property type="entry name" value="Methyltransf_31"/>
    <property type="match status" value="1"/>
</dbReference>
<comment type="caution">
    <text evidence="3">The sequence shown here is derived from an EMBL/GenBank/DDBJ whole genome shotgun (WGS) entry which is preliminary data.</text>
</comment>
<keyword evidence="4" id="KW-1185">Reference proteome</keyword>
<dbReference type="InterPro" id="IPR025714">
    <property type="entry name" value="Methyltranfer_dom"/>
</dbReference>
<evidence type="ECO:0000313" key="4">
    <source>
        <dbReference type="Proteomes" id="UP001232992"/>
    </source>
</evidence>
<dbReference type="InterPro" id="IPR029063">
    <property type="entry name" value="SAM-dependent_MTases_sf"/>
</dbReference>
<dbReference type="GO" id="GO:0032259">
    <property type="term" value="P:methylation"/>
    <property type="evidence" value="ECO:0007669"/>
    <property type="project" value="UniProtKB-KW"/>
</dbReference>
<dbReference type="InterPro" id="IPR036388">
    <property type="entry name" value="WH-like_DNA-bd_sf"/>
</dbReference>
<name>A0ABT7C1B9_9CYAN</name>
<dbReference type="Pfam" id="PF21320">
    <property type="entry name" value="WHD_Rv2258c"/>
    <property type="match status" value="1"/>
</dbReference>